<dbReference type="Proteomes" id="UP000320338">
    <property type="component" value="Unassembled WGS sequence"/>
</dbReference>
<proteinExistence type="predicted"/>
<dbReference type="SMART" id="SM00421">
    <property type="entry name" value="HTH_LUXR"/>
    <property type="match status" value="1"/>
</dbReference>
<dbReference type="EMBL" id="BJNG01000038">
    <property type="protein sequence ID" value="GEC22025.1"/>
    <property type="molecule type" value="Genomic_DNA"/>
</dbReference>
<feature type="domain" description="HTH luxR-type" evidence="1">
    <location>
        <begin position="133"/>
        <end position="190"/>
    </location>
</feature>
<evidence type="ECO:0000313" key="2">
    <source>
        <dbReference type="EMBL" id="GEC22025.1"/>
    </source>
</evidence>
<dbReference type="GO" id="GO:0006355">
    <property type="term" value="P:regulation of DNA-templated transcription"/>
    <property type="evidence" value="ECO:0007669"/>
    <property type="project" value="InterPro"/>
</dbReference>
<reference evidence="2 3" key="1">
    <citation type="submission" date="2019-06" db="EMBL/GenBank/DDBJ databases">
        <title>Whole genome shotgun sequence of Pseudonocardia hydrocarbonoxydans NBRC 14498.</title>
        <authorList>
            <person name="Hosoyama A."/>
            <person name="Uohara A."/>
            <person name="Ohji S."/>
            <person name="Ichikawa N."/>
        </authorList>
    </citation>
    <scope>NUCLEOTIDE SEQUENCE [LARGE SCALE GENOMIC DNA]</scope>
    <source>
        <strain evidence="2 3">NBRC 14498</strain>
    </source>
</reference>
<comment type="caution">
    <text evidence="2">The sequence shown here is derived from an EMBL/GenBank/DDBJ whole genome shotgun (WGS) entry which is preliminary data.</text>
</comment>
<dbReference type="InterPro" id="IPR000792">
    <property type="entry name" value="Tscrpt_reg_LuxR_C"/>
</dbReference>
<dbReference type="GO" id="GO:0003677">
    <property type="term" value="F:DNA binding"/>
    <property type="evidence" value="ECO:0007669"/>
    <property type="project" value="InterPro"/>
</dbReference>
<dbReference type="InterPro" id="IPR036388">
    <property type="entry name" value="WH-like_DNA-bd_sf"/>
</dbReference>
<dbReference type="RefSeq" id="WP_174824145.1">
    <property type="nucleotide sequence ID" value="NZ_BAAARZ010000092.1"/>
</dbReference>
<sequence>MDAVRHLRAADPTSELGSVLRTLIAGATRELVALLPAEHPVADGLRIALRDRRPCGVGVRVVHDGGGTTPFPEPAIVRTVDRVPQAIVVVDRAVALLSPRAPWTPPTIVDGAAVVQACATAFAGMWAFSQESMDAAPVRDGDVLRALGGGSTDECAARELNISTRTYRRRVAELMAQLGASSRFQAGALAAGRGWVDGGRRPG</sequence>
<protein>
    <recommendedName>
        <fullName evidence="1">HTH luxR-type domain-containing protein</fullName>
    </recommendedName>
</protein>
<name>A0A4Y3WT27_9PSEU</name>
<keyword evidence="3" id="KW-1185">Reference proteome</keyword>
<dbReference type="Gene3D" id="1.10.10.10">
    <property type="entry name" value="Winged helix-like DNA-binding domain superfamily/Winged helix DNA-binding domain"/>
    <property type="match status" value="1"/>
</dbReference>
<dbReference type="SUPFAM" id="SSF46894">
    <property type="entry name" value="C-terminal effector domain of the bipartite response regulators"/>
    <property type="match status" value="1"/>
</dbReference>
<dbReference type="InterPro" id="IPR016032">
    <property type="entry name" value="Sig_transdc_resp-reg_C-effctor"/>
</dbReference>
<accession>A0A4Y3WT27</accession>
<evidence type="ECO:0000259" key="1">
    <source>
        <dbReference type="SMART" id="SM00421"/>
    </source>
</evidence>
<dbReference type="AlphaFoldDB" id="A0A4Y3WT27"/>
<evidence type="ECO:0000313" key="3">
    <source>
        <dbReference type="Proteomes" id="UP000320338"/>
    </source>
</evidence>
<organism evidence="2 3">
    <name type="scientific">Pseudonocardia hydrocarbonoxydans</name>
    <dbReference type="NCBI Taxonomy" id="76726"/>
    <lineage>
        <taxon>Bacteria</taxon>
        <taxon>Bacillati</taxon>
        <taxon>Actinomycetota</taxon>
        <taxon>Actinomycetes</taxon>
        <taxon>Pseudonocardiales</taxon>
        <taxon>Pseudonocardiaceae</taxon>
        <taxon>Pseudonocardia</taxon>
    </lineage>
</organism>
<gene>
    <name evidence="2" type="ORF">PHY01_43080</name>
</gene>